<feature type="domain" description="N-acetyltransferase" evidence="1">
    <location>
        <begin position="12"/>
        <end position="98"/>
    </location>
</feature>
<protein>
    <recommendedName>
        <fullName evidence="1">N-acetyltransferase domain-containing protein</fullName>
    </recommendedName>
</protein>
<evidence type="ECO:0000259" key="1">
    <source>
        <dbReference type="PROSITE" id="PS51729"/>
    </source>
</evidence>
<dbReference type="Pfam" id="PF14542">
    <property type="entry name" value="Acetyltransf_CG"/>
    <property type="match status" value="1"/>
</dbReference>
<gene>
    <name evidence="2" type="ORF">HMPREF1071_03684</name>
</gene>
<sequence length="104" mass="12191">MKKIMTEEYELIDNEESRRYEFRIDGHIAKIEYIKTPNGEIYLTHTEVPRALGGKGVGSQLVEKALKDIEQKDLRLVPLCPFVAGYIHKHPEWRRIVMKGFHIQ</sequence>
<dbReference type="PANTHER" id="PTHR31435">
    <property type="entry name" value="PROTEIN NATD1"/>
    <property type="match status" value="1"/>
</dbReference>
<reference evidence="2 3" key="1">
    <citation type="submission" date="2012-02" db="EMBL/GenBank/DDBJ databases">
        <title>The Genome Sequence of Bacteroides salyersiae CL02T12C01.</title>
        <authorList>
            <consortium name="The Broad Institute Genome Sequencing Platform"/>
            <person name="Earl A."/>
            <person name="Ward D."/>
            <person name="Feldgarden M."/>
            <person name="Gevers D."/>
            <person name="Zitomersky N.L."/>
            <person name="Coyne M.J."/>
            <person name="Comstock L.E."/>
            <person name="Young S.K."/>
            <person name="Zeng Q."/>
            <person name="Gargeya S."/>
            <person name="Fitzgerald M."/>
            <person name="Haas B."/>
            <person name="Abouelleil A."/>
            <person name="Alvarado L."/>
            <person name="Arachchi H.M."/>
            <person name="Berlin A."/>
            <person name="Chapman S.B."/>
            <person name="Gearin G."/>
            <person name="Goldberg J."/>
            <person name="Griggs A."/>
            <person name="Gujja S."/>
            <person name="Hansen M."/>
            <person name="Heiman D."/>
            <person name="Howarth C."/>
            <person name="Larimer J."/>
            <person name="Lui A."/>
            <person name="MacDonald P.J.P."/>
            <person name="McCowen C."/>
            <person name="Montmayeur A."/>
            <person name="Murphy C."/>
            <person name="Neiman D."/>
            <person name="Pearson M."/>
            <person name="Priest M."/>
            <person name="Roberts A."/>
            <person name="Saif S."/>
            <person name="Shea T."/>
            <person name="Sisk P."/>
            <person name="Stolte C."/>
            <person name="Sykes S."/>
            <person name="Wortman J."/>
            <person name="Nusbaum C."/>
            <person name="Birren B."/>
        </authorList>
    </citation>
    <scope>NUCLEOTIDE SEQUENCE [LARGE SCALE GENOMIC DNA]</scope>
    <source>
        <strain evidence="2 3">CL02T12C01</strain>
    </source>
</reference>
<dbReference type="InterPro" id="IPR016181">
    <property type="entry name" value="Acyl_CoA_acyltransferase"/>
</dbReference>
<dbReference type="InterPro" id="IPR045057">
    <property type="entry name" value="Gcn5-rel_NAT"/>
</dbReference>
<organism evidence="2 3">
    <name type="scientific">Bacteroides salyersiae CL02T12C01</name>
    <dbReference type="NCBI Taxonomy" id="997887"/>
    <lineage>
        <taxon>Bacteria</taxon>
        <taxon>Pseudomonadati</taxon>
        <taxon>Bacteroidota</taxon>
        <taxon>Bacteroidia</taxon>
        <taxon>Bacteroidales</taxon>
        <taxon>Bacteroidaceae</taxon>
        <taxon>Bacteroides</taxon>
    </lineage>
</organism>
<dbReference type="InterPro" id="IPR031165">
    <property type="entry name" value="GNAT_YJDJ"/>
</dbReference>
<evidence type="ECO:0000313" key="3">
    <source>
        <dbReference type="Proteomes" id="UP000005150"/>
    </source>
</evidence>
<dbReference type="PATRIC" id="fig|997887.3.peg.3827"/>
<dbReference type="Gene3D" id="3.40.630.30">
    <property type="match status" value="1"/>
</dbReference>
<comment type="caution">
    <text evidence="2">The sequence shown here is derived from an EMBL/GenBank/DDBJ whole genome shotgun (WGS) entry which is preliminary data.</text>
</comment>
<dbReference type="PANTHER" id="PTHR31435:SF10">
    <property type="entry name" value="BSR4717 PROTEIN"/>
    <property type="match status" value="1"/>
</dbReference>
<name>I9HFL5_9BACE</name>
<dbReference type="Proteomes" id="UP000005150">
    <property type="component" value="Unassembled WGS sequence"/>
</dbReference>
<accession>I9HFL5</accession>
<dbReference type="AlphaFoldDB" id="I9HFL5"/>
<proteinExistence type="predicted"/>
<keyword evidence="3" id="KW-1185">Reference proteome</keyword>
<dbReference type="HOGENOM" id="CLU_132888_0_2_10"/>
<dbReference type="PROSITE" id="PS51729">
    <property type="entry name" value="GNAT_YJDJ"/>
    <property type="match status" value="1"/>
</dbReference>
<dbReference type="SUPFAM" id="SSF55729">
    <property type="entry name" value="Acyl-CoA N-acyltransferases (Nat)"/>
    <property type="match status" value="1"/>
</dbReference>
<dbReference type="EMBL" id="AGXV01000042">
    <property type="protein sequence ID" value="EIY58719.1"/>
    <property type="molecule type" value="Genomic_DNA"/>
</dbReference>
<evidence type="ECO:0000313" key="2">
    <source>
        <dbReference type="EMBL" id="EIY58719.1"/>
    </source>
</evidence>